<proteinExistence type="predicted"/>
<accession>A0A917RRY6</accession>
<dbReference type="SMART" id="SM00382">
    <property type="entry name" value="AAA"/>
    <property type="match status" value="1"/>
</dbReference>
<comment type="caution">
    <text evidence="2">The sequence shown here is derived from an EMBL/GenBank/DDBJ whole genome shotgun (WGS) entry which is preliminary data.</text>
</comment>
<name>A0A917RRY6_9ACTN</name>
<protein>
    <recommendedName>
        <fullName evidence="1">AAA+ ATPase domain-containing protein</fullName>
    </recommendedName>
</protein>
<sequence length="625" mass="71077">MNTGPGEQNNYYNFSLKDSHGRTPLKQAADDIEWLSQRFVKPRGFSGACSILKRYRTVLLAAPPGSGRTATAKALLWQLRPDADGIHKLPPSLGRAEEEEGTSTLDFSLISDGDRMWLDLSGDNGPHWNSAQYHLSTLRAIAQERSAYLVIILPDHCTDLAVEFNRYQIEISRPSESQVLDRHLRAENTIPPDPLPNIPFLDETHSLYDISRYAQLVTEARKNDDRGTFLSWCDSAAKVFNGLEEDVAVWVSERDTGPERALILTTAMLHGAHPDTIHHATATLLQTVKYPDDPRSILERSGIGSRLKKINARIDASGGVRFQSLGYASAIPKHFWTHMPELRMAIQEWIGTIVKSPDLGRDRRHEVITRFTGLLLNERYRGNLVALIEKWTERPDNLHRTEAAALVLQHCLQDEQHGSFFRRKVYDWSSRNNLPNGLAQTIIVACRDQIVVNHPDQAVVRLHHMARRERGSRACMALAELIGSDRRCLQYLLHRITSPELRRLPVDADLFLRVAVPDMFTNLRRHDRAPIDQKLVREHVETAWSLAFSYIPYDVWATRAREWLVLAGEDERHRDALLDVLVAGGAEQTSVLARLFDMTRDRPLRESIRELLLWKIDIAQGLAFS</sequence>
<evidence type="ECO:0000259" key="1">
    <source>
        <dbReference type="SMART" id="SM00382"/>
    </source>
</evidence>
<dbReference type="InterPro" id="IPR027417">
    <property type="entry name" value="P-loop_NTPase"/>
</dbReference>
<organism evidence="2 3">
    <name type="scientific">Sphaerisporangium melleum</name>
    <dbReference type="NCBI Taxonomy" id="321316"/>
    <lineage>
        <taxon>Bacteria</taxon>
        <taxon>Bacillati</taxon>
        <taxon>Actinomycetota</taxon>
        <taxon>Actinomycetes</taxon>
        <taxon>Streptosporangiales</taxon>
        <taxon>Streptosporangiaceae</taxon>
        <taxon>Sphaerisporangium</taxon>
    </lineage>
</organism>
<evidence type="ECO:0000313" key="3">
    <source>
        <dbReference type="Proteomes" id="UP000645217"/>
    </source>
</evidence>
<dbReference type="EMBL" id="BMNT01000072">
    <property type="protein sequence ID" value="GGL20526.1"/>
    <property type="molecule type" value="Genomic_DNA"/>
</dbReference>
<feature type="domain" description="AAA+ ATPase" evidence="1">
    <location>
        <begin position="54"/>
        <end position="295"/>
    </location>
</feature>
<dbReference type="AlphaFoldDB" id="A0A917RRY6"/>
<dbReference type="RefSeq" id="WP_189167674.1">
    <property type="nucleotide sequence ID" value="NZ_BMNT01000072.1"/>
</dbReference>
<reference evidence="2" key="1">
    <citation type="journal article" date="2014" name="Int. J. Syst. Evol. Microbiol.">
        <title>Complete genome sequence of Corynebacterium casei LMG S-19264T (=DSM 44701T), isolated from a smear-ripened cheese.</title>
        <authorList>
            <consortium name="US DOE Joint Genome Institute (JGI-PGF)"/>
            <person name="Walter F."/>
            <person name="Albersmeier A."/>
            <person name="Kalinowski J."/>
            <person name="Ruckert C."/>
        </authorList>
    </citation>
    <scope>NUCLEOTIDE SEQUENCE</scope>
    <source>
        <strain evidence="2">JCM 13064</strain>
    </source>
</reference>
<reference evidence="2" key="2">
    <citation type="submission" date="2020-09" db="EMBL/GenBank/DDBJ databases">
        <authorList>
            <person name="Sun Q."/>
            <person name="Ohkuma M."/>
        </authorList>
    </citation>
    <scope>NUCLEOTIDE SEQUENCE</scope>
    <source>
        <strain evidence="2">JCM 13064</strain>
    </source>
</reference>
<dbReference type="SUPFAM" id="SSF52540">
    <property type="entry name" value="P-loop containing nucleoside triphosphate hydrolases"/>
    <property type="match status" value="1"/>
</dbReference>
<keyword evidence="3" id="KW-1185">Reference proteome</keyword>
<gene>
    <name evidence="2" type="ORF">GCM10007964_73080</name>
</gene>
<dbReference type="InterPro" id="IPR003593">
    <property type="entry name" value="AAA+_ATPase"/>
</dbReference>
<evidence type="ECO:0000313" key="2">
    <source>
        <dbReference type="EMBL" id="GGL20526.1"/>
    </source>
</evidence>
<dbReference type="Proteomes" id="UP000645217">
    <property type="component" value="Unassembled WGS sequence"/>
</dbReference>